<sequence>MNQKTSWDHWLTLIFKDFMTETDPKSGYEILHIYECKKTGFTKATIKIPPCDTIIEKNIRDIVIENEFLENLDKKTIRTLTHIATMEYLNPDCFIVSQKMTGKADNYILEIKSNSDYNTIKKSPTEISKDKTLVARFNSIEANRIGYMAGVLETLREYGALKQGI</sequence>
<proteinExistence type="predicted"/>
<gene>
    <name evidence="1" type="ORF">Lfee_1697</name>
</gene>
<evidence type="ECO:0000313" key="1">
    <source>
        <dbReference type="EMBL" id="KTC96785.1"/>
    </source>
</evidence>
<protein>
    <submittedName>
        <fullName evidence="1">Uncharacterized protein</fullName>
    </submittedName>
</protein>
<dbReference type="AlphaFoldDB" id="A0A0W0TMJ0"/>
<comment type="caution">
    <text evidence="1">The sequence shown here is derived from an EMBL/GenBank/DDBJ whole genome shotgun (WGS) entry which is preliminary data.</text>
</comment>
<dbReference type="RefSeq" id="WP_058445794.1">
    <property type="nucleotide sequence ID" value="NZ_CAAAHT010000002.1"/>
</dbReference>
<name>A0A0W0TMJ0_9GAMM</name>
<keyword evidence="2" id="KW-1185">Reference proteome</keyword>
<dbReference type="EMBL" id="LNYB01000080">
    <property type="protein sequence ID" value="KTC96785.1"/>
    <property type="molecule type" value="Genomic_DNA"/>
</dbReference>
<dbReference type="Proteomes" id="UP000054698">
    <property type="component" value="Unassembled WGS sequence"/>
</dbReference>
<accession>A0A0W0TMJ0</accession>
<dbReference type="STRING" id="453.Lfee_1697"/>
<dbReference type="PATRIC" id="fig|453.4.peg.1869"/>
<organism evidence="1 2">
    <name type="scientific">Legionella feeleii</name>
    <dbReference type="NCBI Taxonomy" id="453"/>
    <lineage>
        <taxon>Bacteria</taxon>
        <taxon>Pseudomonadati</taxon>
        <taxon>Pseudomonadota</taxon>
        <taxon>Gammaproteobacteria</taxon>
        <taxon>Legionellales</taxon>
        <taxon>Legionellaceae</taxon>
        <taxon>Legionella</taxon>
    </lineage>
</organism>
<reference evidence="1 2" key="1">
    <citation type="submission" date="2015-11" db="EMBL/GenBank/DDBJ databases">
        <title>Genomic analysis of 38 Legionella species identifies large and diverse effector repertoires.</title>
        <authorList>
            <person name="Burstein D."/>
            <person name="Amaro F."/>
            <person name="Zusman T."/>
            <person name="Lifshitz Z."/>
            <person name="Cohen O."/>
            <person name="Gilbert J.A."/>
            <person name="Pupko T."/>
            <person name="Shuman H.A."/>
            <person name="Segal G."/>
        </authorList>
    </citation>
    <scope>NUCLEOTIDE SEQUENCE [LARGE SCALE GENOMIC DNA]</scope>
    <source>
        <strain evidence="1 2">WO-44C</strain>
    </source>
</reference>
<evidence type="ECO:0000313" key="2">
    <source>
        <dbReference type="Proteomes" id="UP000054698"/>
    </source>
</evidence>
<dbReference type="OrthoDB" id="5651263at2"/>